<evidence type="ECO:0000256" key="1">
    <source>
        <dbReference type="SAM" id="MobiDB-lite"/>
    </source>
</evidence>
<accession>A0A9Q3D3H6</accession>
<gene>
    <name evidence="2" type="ORF">O181_034448</name>
</gene>
<dbReference type="EMBL" id="AVOT02012711">
    <property type="protein sequence ID" value="MBW0494733.1"/>
    <property type="molecule type" value="Genomic_DNA"/>
</dbReference>
<sequence length="102" mass="11561">MDFYQQDFYEMMTSREGSPYTSSSPLTPLGEEEPFTLGDLLHDEYFHMGEISSDKCPIPPEVDQPGLQQSFDVNPQLTKSNTLISEFTSGPKKENSVIKNYT</sequence>
<reference evidence="2" key="1">
    <citation type="submission" date="2021-03" db="EMBL/GenBank/DDBJ databases">
        <title>Draft genome sequence of rust myrtle Austropuccinia psidii MF-1, a brazilian biotype.</title>
        <authorList>
            <person name="Quecine M.C."/>
            <person name="Pachon D.M.R."/>
            <person name="Bonatelli M.L."/>
            <person name="Correr F.H."/>
            <person name="Franceschini L.M."/>
            <person name="Leite T.F."/>
            <person name="Margarido G.R.A."/>
            <person name="Almeida C.A."/>
            <person name="Ferrarezi J.A."/>
            <person name="Labate C.A."/>
        </authorList>
    </citation>
    <scope>NUCLEOTIDE SEQUENCE</scope>
    <source>
        <strain evidence="2">MF-1</strain>
    </source>
</reference>
<feature type="compositionally biased region" description="Low complexity" evidence="1">
    <location>
        <begin position="18"/>
        <end position="29"/>
    </location>
</feature>
<proteinExistence type="predicted"/>
<comment type="caution">
    <text evidence="2">The sequence shown here is derived from an EMBL/GenBank/DDBJ whole genome shotgun (WGS) entry which is preliminary data.</text>
</comment>
<feature type="region of interest" description="Disordered" evidence="1">
    <location>
        <begin position="82"/>
        <end position="102"/>
    </location>
</feature>
<dbReference type="AlphaFoldDB" id="A0A9Q3D3H6"/>
<dbReference type="Proteomes" id="UP000765509">
    <property type="component" value="Unassembled WGS sequence"/>
</dbReference>
<organism evidence="2 3">
    <name type="scientific">Austropuccinia psidii MF-1</name>
    <dbReference type="NCBI Taxonomy" id="1389203"/>
    <lineage>
        <taxon>Eukaryota</taxon>
        <taxon>Fungi</taxon>
        <taxon>Dikarya</taxon>
        <taxon>Basidiomycota</taxon>
        <taxon>Pucciniomycotina</taxon>
        <taxon>Pucciniomycetes</taxon>
        <taxon>Pucciniales</taxon>
        <taxon>Sphaerophragmiaceae</taxon>
        <taxon>Austropuccinia</taxon>
    </lineage>
</organism>
<name>A0A9Q3D3H6_9BASI</name>
<protein>
    <submittedName>
        <fullName evidence="2">Uncharacterized protein</fullName>
    </submittedName>
</protein>
<feature type="region of interest" description="Disordered" evidence="1">
    <location>
        <begin position="14"/>
        <end position="34"/>
    </location>
</feature>
<keyword evidence="3" id="KW-1185">Reference proteome</keyword>
<evidence type="ECO:0000313" key="2">
    <source>
        <dbReference type="EMBL" id="MBW0494733.1"/>
    </source>
</evidence>
<evidence type="ECO:0000313" key="3">
    <source>
        <dbReference type="Proteomes" id="UP000765509"/>
    </source>
</evidence>